<feature type="compositionally biased region" description="Low complexity" evidence="1">
    <location>
        <begin position="710"/>
        <end position="724"/>
    </location>
</feature>
<organism evidence="2 3">
    <name type="scientific">Fomitopsis schrenkii</name>
    <name type="common">Brown rot fungus</name>
    <dbReference type="NCBI Taxonomy" id="2126942"/>
    <lineage>
        <taxon>Eukaryota</taxon>
        <taxon>Fungi</taxon>
        <taxon>Dikarya</taxon>
        <taxon>Basidiomycota</taxon>
        <taxon>Agaricomycotina</taxon>
        <taxon>Agaricomycetes</taxon>
        <taxon>Polyporales</taxon>
        <taxon>Fomitopsis</taxon>
    </lineage>
</organism>
<dbReference type="eggNOG" id="ENOG502RB6T">
    <property type="taxonomic scope" value="Eukaryota"/>
</dbReference>
<feature type="compositionally biased region" description="Polar residues" evidence="1">
    <location>
        <begin position="660"/>
        <end position="670"/>
    </location>
</feature>
<evidence type="ECO:0000313" key="2">
    <source>
        <dbReference type="EMBL" id="EPS98347.1"/>
    </source>
</evidence>
<dbReference type="Gene3D" id="1.10.10.60">
    <property type="entry name" value="Homeodomain-like"/>
    <property type="match status" value="1"/>
</dbReference>
<feature type="compositionally biased region" description="Polar residues" evidence="1">
    <location>
        <begin position="552"/>
        <end position="561"/>
    </location>
</feature>
<proteinExistence type="predicted"/>
<dbReference type="AlphaFoldDB" id="S8E0P7"/>
<evidence type="ECO:0000256" key="1">
    <source>
        <dbReference type="SAM" id="MobiDB-lite"/>
    </source>
</evidence>
<feature type="region of interest" description="Disordered" evidence="1">
    <location>
        <begin position="1"/>
        <end position="49"/>
    </location>
</feature>
<dbReference type="CDD" id="cd11655">
    <property type="entry name" value="rap1_myb-like"/>
    <property type="match status" value="1"/>
</dbReference>
<feature type="region of interest" description="Disordered" evidence="1">
    <location>
        <begin position="250"/>
        <end position="769"/>
    </location>
</feature>
<feature type="compositionally biased region" description="Acidic residues" evidence="1">
    <location>
        <begin position="345"/>
        <end position="362"/>
    </location>
</feature>
<feature type="compositionally biased region" description="Polar residues" evidence="1">
    <location>
        <begin position="412"/>
        <end position="442"/>
    </location>
</feature>
<dbReference type="HOGENOM" id="CLU_364860_0_0_1"/>
<reference evidence="2 3" key="1">
    <citation type="journal article" date="2012" name="Science">
        <title>The Paleozoic origin of enzymatic lignin decomposition reconstructed from 31 fungal genomes.</title>
        <authorList>
            <person name="Floudas D."/>
            <person name="Binder M."/>
            <person name="Riley R."/>
            <person name="Barry K."/>
            <person name="Blanchette R.A."/>
            <person name="Henrissat B."/>
            <person name="Martinez A.T."/>
            <person name="Otillar R."/>
            <person name="Spatafora J.W."/>
            <person name="Yadav J.S."/>
            <person name="Aerts A."/>
            <person name="Benoit I."/>
            <person name="Boyd A."/>
            <person name="Carlson A."/>
            <person name="Copeland A."/>
            <person name="Coutinho P.M."/>
            <person name="de Vries R.P."/>
            <person name="Ferreira P."/>
            <person name="Findley K."/>
            <person name="Foster B."/>
            <person name="Gaskell J."/>
            <person name="Glotzer D."/>
            <person name="Gorecki P."/>
            <person name="Heitman J."/>
            <person name="Hesse C."/>
            <person name="Hori C."/>
            <person name="Igarashi K."/>
            <person name="Jurgens J.A."/>
            <person name="Kallen N."/>
            <person name="Kersten P."/>
            <person name="Kohler A."/>
            <person name="Kuees U."/>
            <person name="Kumar T.K.A."/>
            <person name="Kuo A."/>
            <person name="LaButti K."/>
            <person name="Larrondo L.F."/>
            <person name="Lindquist E."/>
            <person name="Ling A."/>
            <person name="Lombard V."/>
            <person name="Lucas S."/>
            <person name="Lundell T."/>
            <person name="Martin R."/>
            <person name="McLaughlin D.J."/>
            <person name="Morgenstern I."/>
            <person name="Morin E."/>
            <person name="Murat C."/>
            <person name="Nagy L.G."/>
            <person name="Nolan M."/>
            <person name="Ohm R.A."/>
            <person name="Patyshakuliyeva A."/>
            <person name="Rokas A."/>
            <person name="Ruiz-Duenas F.J."/>
            <person name="Sabat G."/>
            <person name="Salamov A."/>
            <person name="Samejima M."/>
            <person name="Schmutz J."/>
            <person name="Slot J.C."/>
            <person name="St John F."/>
            <person name="Stenlid J."/>
            <person name="Sun H."/>
            <person name="Sun S."/>
            <person name="Syed K."/>
            <person name="Tsang A."/>
            <person name="Wiebenga A."/>
            <person name="Young D."/>
            <person name="Pisabarro A."/>
            <person name="Eastwood D.C."/>
            <person name="Martin F."/>
            <person name="Cullen D."/>
            <person name="Grigoriev I.V."/>
            <person name="Hibbett D.S."/>
        </authorList>
    </citation>
    <scope>NUCLEOTIDE SEQUENCE</scope>
    <source>
        <strain evidence="3">FP-58527</strain>
    </source>
</reference>
<feature type="compositionally biased region" description="Polar residues" evidence="1">
    <location>
        <begin position="694"/>
        <end position="703"/>
    </location>
</feature>
<sequence>MARSIPRRSPSDDGEDANAGHSDGSERPFRRRAREERRPVARDQDAGRGTLFRIQEDGGERPVRFHLFQNGFGALTEGQVDVLIEKIESHGGVLTEEADDADAIVAQYARIDDLRQKYWWSKTIYVVEAAFVDICINSRRYKENLPRPVRKGMGGQPVGATRVSFTREDDEHLAQYLASVIPDEGEGGRGGIEFEEFRWARRHPMWSWRERYSKHKGDFIPLIEQFVEANPPRPDGKGLYERSRYFIRHGRRPGEADEDEEEEEEERDEALREQEANQQRAPSIAQHEQPRPQRQSEPGPSRRGDDNMQPPPRKRARHTAPQRQASPVEQARGKRRAMESSPPGSDEEPWEVSSAEEEDAEEDQGKDVDFDALFADNANAEPSSRQQSVVRLSPKRLQNSSQAQARKAGASSKPTSRNAQPRQASRSTRPNLSQPPMSSQATLVAASQRRHRAAPSRTLDGPTQVAREEDESEDDGVPDKAPAAGPSGARQKPVSSRQNGVVQEEAWPQEPERRRVPVPQAKRPVAASDRAGQRKRIGIVSMPPPPGLFPNANVSRNPSNSRPEDRGGAAVAGPSQPRQVSRNLPNEAGPSRRSSGRSEANARTQEGDEDERHVEELLVLSHGTSMEVSATSKHPFEEAELESDDERMAQNLLPSPALNRANTSATNRHLGQQLPMYDADPDGDSPAPTRRASGVQQLSSAQRPSAGRGSSKPLSAALVPPAALDRTISMGSETDPNMPMPGTRARQEKTRMRERQRQTPYTPPSGTRAAQVVDALQLRSRQVSRPLATSRRWRTWQAGRCFEQS</sequence>
<keyword evidence="3" id="KW-1185">Reference proteome</keyword>
<feature type="compositionally biased region" description="Acidic residues" evidence="1">
    <location>
        <begin position="256"/>
        <end position="268"/>
    </location>
</feature>
<feature type="compositionally biased region" description="Polar residues" evidence="1">
    <location>
        <begin position="381"/>
        <end position="404"/>
    </location>
</feature>
<name>S8E0P7_FOMSC</name>
<evidence type="ECO:0000313" key="3">
    <source>
        <dbReference type="Proteomes" id="UP000015241"/>
    </source>
</evidence>
<dbReference type="Proteomes" id="UP000015241">
    <property type="component" value="Unassembled WGS sequence"/>
</dbReference>
<feature type="compositionally biased region" description="Polar residues" evidence="1">
    <location>
        <begin position="622"/>
        <end position="632"/>
    </location>
</feature>
<protein>
    <recommendedName>
        <fullName evidence="4">BRCT domain-containing protein</fullName>
    </recommendedName>
</protein>
<accession>S8E0P7</accession>
<feature type="compositionally biased region" description="Low complexity" evidence="1">
    <location>
        <begin position="371"/>
        <end position="380"/>
    </location>
</feature>
<dbReference type="STRING" id="743788.S8E0P7"/>
<feature type="compositionally biased region" description="Basic and acidic residues" evidence="1">
    <location>
        <begin position="745"/>
        <end position="757"/>
    </location>
</feature>
<gene>
    <name evidence="2" type="ORF">FOMPIDRAFT_1051570</name>
</gene>
<evidence type="ECO:0008006" key="4">
    <source>
        <dbReference type="Google" id="ProtNLM"/>
    </source>
</evidence>
<dbReference type="OrthoDB" id="435460at2759"/>
<dbReference type="EMBL" id="KE504166">
    <property type="protein sequence ID" value="EPS98347.1"/>
    <property type="molecule type" value="Genomic_DNA"/>
</dbReference>
<dbReference type="InParanoid" id="S8E0P7"/>
<feature type="compositionally biased region" description="Basic and acidic residues" evidence="1">
    <location>
        <begin position="23"/>
        <end position="46"/>
    </location>
</feature>